<evidence type="ECO:0000313" key="3">
    <source>
        <dbReference type="Proteomes" id="UP001049518"/>
    </source>
</evidence>
<keyword evidence="3" id="KW-1185">Reference proteome</keyword>
<dbReference type="EMBL" id="CP059572">
    <property type="protein sequence ID" value="QXJ24220.1"/>
    <property type="molecule type" value="Genomic_DNA"/>
</dbReference>
<dbReference type="Proteomes" id="UP001049518">
    <property type="component" value="Chromosome"/>
</dbReference>
<sequence length="274" mass="28843">MTILVTGATGTVGRLLVGELLASGQKVRALTRDPAAAGLPGEVEVVAGDMAVTETLAPVFEGVTAAHLINFGGDDYAALENGQEIVDLAVRSGVRRVTVLGGRDEGRLERAVAASDLEWTFLNPVEFMSNTLKWWAGAVRAEGVIREPFAHRLSAMVHEADIAASAARILVDGGHGGRTYTLTGPEAVTIPQKVAALGAAIGREIGFVELTVEQAKEKWRGEGTPEPVIGFLVEALGNTPEVGYTVVPAVQEITGRPARTFAQWAAEHADAFRA</sequence>
<protein>
    <submittedName>
        <fullName evidence="2">NAD(P)H-binding protein</fullName>
    </submittedName>
</protein>
<dbReference type="InterPro" id="IPR036291">
    <property type="entry name" value="NAD(P)-bd_dom_sf"/>
</dbReference>
<reference evidence="2" key="1">
    <citation type="submission" date="2020-07" db="EMBL/GenBank/DDBJ databases">
        <authorList>
            <person name="Tarantini F.S."/>
            <person name="Hong K.W."/>
            <person name="Chan K.G."/>
        </authorList>
    </citation>
    <scope>NUCLEOTIDE SEQUENCE</scope>
    <source>
        <strain evidence="2">32-07</strain>
    </source>
</reference>
<dbReference type="Gene3D" id="3.40.50.720">
    <property type="entry name" value="NAD(P)-binding Rossmann-like Domain"/>
    <property type="match status" value="1"/>
</dbReference>
<dbReference type="RefSeq" id="WP_231329923.1">
    <property type="nucleotide sequence ID" value="NZ_CP059572.1"/>
</dbReference>
<dbReference type="InterPro" id="IPR016040">
    <property type="entry name" value="NAD(P)-bd_dom"/>
</dbReference>
<accession>A0ABX8QZF0</accession>
<dbReference type="PANTHER" id="PTHR43162:SF1">
    <property type="entry name" value="PRESTALK A DIFFERENTIATION PROTEIN A"/>
    <property type="match status" value="1"/>
</dbReference>
<name>A0ABX8QZF0_9ACTN</name>
<dbReference type="Gene3D" id="3.90.25.10">
    <property type="entry name" value="UDP-galactose 4-epimerase, domain 1"/>
    <property type="match status" value="1"/>
</dbReference>
<dbReference type="Pfam" id="PF13460">
    <property type="entry name" value="NAD_binding_10"/>
    <property type="match status" value="1"/>
</dbReference>
<evidence type="ECO:0000259" key="1">
    <source>
        <dbReference type="Pfam" id="PF13460"/>
    </source>
</evidence>
<evidence type="ECO:0000313" key="2">
    <source>
        <dbReference type="EMBL" id="QXJ24220.1"/>
    </source>
</evidence>
<organism evidence="2 3">
    <name type="scientific">Actinomadura graeca</name>
    <dbReference type="NCBI Taxonomy" id="2750812"/>
    <lineage>
        <taxon>Bacteria</taxon>
        <taxon>Bacillati</taxon>
        <taxon>Actinomycetota</taxon>
        <taxon>Actinomycetes</taxon>
        <taxon>Streptosporangiales</taxon>
        <taxon>Thermomonosporaceae</taxon>
        <taxon>Actinomadura</taxon>
    </lineage>
</organism>
<dbReference type="InterPro" id="IPR051604">
    <property type="entry name" value="Ergot_Alk_Oxidoreductase"/>
</dbReference>
<proteinExistence type="predicted"/>
<dbReference type="PANTHER" id="PTHR43162">
    <property type="match status" value="1"/>
</dbReference>
<feature type="domain" description="NAD(P)-binding" evidence="1">
    <location>
        <begin position="7"/>
        <end position="170"/>
    </location>
</feature>
<dbReference type="SUPFAM" id="SSF51735">
    <property type="entry name" value="NAD(P)-binding Rossmann-fold domains"/>
    <property type="match status" value="1"/>
</dbReference>
<gene>
    <name evidence="2" type="ORF">AGRA3207_005497</name>
</gene>